<dbReference type="KEGG" id="der:6547503"/>
<reference evidence="5 6" key="2">
    <citation type="journal article" date="2008" name="Bioinformatics">
        <title>Assembly reconciliation.</title>
        <authorList>
            <person name="Zimin A.V."/>
            <person name="Smith D.R."/>
            <person name="Sutton G."/>
            <person name="Yorke J.A."/>
        </authorList>
    </citation>
    <scope>NUCLEOTIDE SEQUENCE [LARGE SCALE GENOMIC DNA]</scope>
    <source>
        <strain evidence="5 6">TSC#14021-0224.01</strain>
    </source>
</reference>
<dbReference type="InterPro" id="IPR037381">
    <property type="entry name" value="RFWD3"/>
</dbReference>
<dbReference type="GO" id="GO:0004842">
    <property type="term" value="F:ubiquitin-protein transferase activity"/>
    <property type="evidence" value="ECO:0007669"/>
    <property type="project" value="InterPro"/>
</dbReference>
<evidence type="ECO:0000256" key="1">
    <source>
        <dbReference type="ARBA" id="ARBA00022771"/>
    </source>
</evidence>
<dbReference type="PROSITE" id="PS50089">
    <property type="entry name" value="ZF_RING_2"/>
    <property type="match status" value="1"/>
</dbReference>
<proteinExistence type="predicted"/>
<dbReference type="SMART" id="SM00184">
    <property type="entry name" value="RING"/>
    <property type="match status" value="1"/>
</dbReference>
<evidence type="ECO:0000259" key="4">
    <source>
        <dbReference type="PROSITE" id="PS50089"/>
    </source>
</evidence>
<dbReference type="EMBL" id="CH954179">
    <property type="protein sequence ID" value="EDV56636.1"/>
    <property type="molecule type" value="Genomic_DNA"/>
</dbReference>
<keyword evidence="1 3" id="KW-0863">Zinc-finger</keyword>
<dbReference type="PhylomeDB" id="B3NNI5"/>
<reference evidence="5 6" key="1">
    <citation type="journal article" date="2007" name="Nature">
        <title>Evolution of genes and genomes on the Drosophila phylogeny.</title>
        <authorList>
            <consortium name="Drosophila 12 Genomes Consortium"/>
            <person name="Clark A.G."/>
            <person name="Eisen M.B."/>
            <person name="Smith D.R."/>
            <person name="Bergman C.M."/>
            <person name="Oliver B."/>
            <person name="Markow T.A."/>
            <person name="Kaufman T.C."/>
            <person name="Kellis M."/>
            <person name="Gelbart W."/>
            <person name="Iyer V.N."/>
            <person name="Pollard D.A."/>
            <person name="Sackton T.B."/>
            <person name="Larracuente A.M."/>
            <person name="Singh N.D."/>
            <person name="Abad J.P."/>
            <person name="Abt D.N."/>
            <person name="Adryan B."/>
            <person name="Aguade M."/>
            <person name="Akashi H."/>
            <person name="Anderson W.W."/>
            <person name="Aquadro C.F."/>
            <person name="Ardell D.H."/>
            <person name="Arguello R."/>
            <person name="Artieri C.G."/>
            <person name="Barbash D.A."/>
            <person name="Barker D."/>
            <person name="Barsanti P."/>
            <person name="Batterham P."/>
            <person name="Batzoglou S."/>
            <person name="Begun D."/>
            <person name="Bhutkar A."/>
            <person name="Blanco E."/>
            <person name="Bosak S.A."/>
            <person name="Bradley R.K."/>
            <person name="Brand A.D."/>
            <person name="Brent M.R."/>
            <person name="Brooks A.N."/>
            <person name="Brown R.H."/>
            <person name="Butlin R.K."/>
            <person name="Caggese C."/>
            <person name="Calvi B.R."/>
            <person name="Bernardo de Carvalho A."/>
            <person name="Caspi A."/>
            <person name="Castrezana S."/>
            <person name="Celniker S.E."/>
            <person name="Chang J.L."/>
            <person name="Chapple C."/>
            <person name="Chatterji S."/>
            <person name="Chinwalla A."/>
            <person name="Civetta A."/>
            <person name="Clifton S.W."/>
            <person name="Comeron J.M."/>
            <person name="Costello J.C."/>
            <person name="Coyne J.A."/>
            <person name="Daub J."/>
            <person name="David R.G."/>
            <person name="Delcher A.L."/>
            <person name="Delehaunty K."/>
            <person name="Do C.B."/>
            <person name="Ebling H."/>
            <person name="Edwards K."/>
            <person name="Eickbush T."/>
            <person name="Evans J.D."/>
            <person name="Filipski A."/>
            <person name="Findeiss S."/>
            <person name="Freyhult E."/>
            <person name="Fulton L."/>
            <person name="Fulton R."/>
            <person name="Garcia A.C."/>
            <person name="Gardiner A."/>
            <person name="Garfield D.A."/>
            <person name="Garvin B.E."/>
            <person name="Gibson G."/>
            <person name="Gilbert D."/>
            <person name="Gnerre S."/>
            <person name="Godfrey J."/>
            <person name="Good R."/>
            <person name="Gotea V."/>
            <person name="Gravely B."/>
            <person name="Greenberg A.J."/>
            <person name="Griffiths-Jones S."/>
            <person name="Gross S."/>
            <person name="Guigo R."/>
            <person name="Gustafson E.A."/>
            <person name="Haerty W."/>
            <person name="Hahn M.W."/>
            <person name="Halligan D.L."/>
            <person name="Halpern A.L."/>
            <person name="Halter G.M."/>
            <person name="Han M.V."/>
            <person name="Heger A."/>
            <person name="Hillier L."/>
            <person name="Hinrichs A.S."/>
            <person name="Holmes I."/>
            <person name="Hoskins R.A."/>
            <person name="Hubisz M.J."/>
            <person name="Hultmark D."/>
            <person name="Huntley M.A."/>
            <person name="Jaffe D.B."/>
            <person name="Jagadeeshan S."/>
            <person name="Jeck W.R."/>
            <person name="Johnson J."/>
            <person name="Jones C.D."/>
            <person name="Jordan W.C."/>
            <person name="Karpen G.H."/>
            <person name="Kataoka E."/>
            <person name="Keightley P.D."/>
            <person name="Kheradpour P."/>
            <person name="Kirkness E.F."/>
            <person name="Koerich L.B."/>
            <person name="Kristiansen K."/>
            <person name="Kudrna D."/>
            <person name="Kulathinal R.J."/>
            <person name="Kumar S."/>
            <person name="Kwok R."/>
            <person name="Lander E."/>
            <person name="Langley C.H."/>
            <person name="Lapoint R."/>
            <person name="Lazzaro B.P."/>
            <person name="Lee S.J."/>
            <person name="Levesque L."/>
            <person name="Li R."/>
            <person name="Lin C.F."/>
            <person name="Lin M.F."/>
            <person name="Lindblad-Toh K."/>
            <person name="Llopart A."/>
            <person name="Long M."/>
            <person name="Low L."/>
            <person name="Lozovsky E."/>
            <person name="Lu J."/>
            <person name="Luo M."/>
            <person name="Machado C.A."/>
            <person name="Makalowski W."/>
            <person name="Marzo M."/>
            <person name="Matsuda M."/>
            <person name="Matzkin L."/>
            <person name="McAllister B."/>
            <person name="McBride C.S."/>
            <person name="McKernan B."/>
            <person name="McKernan K."/>
            <person name="Mendez-Lago M."/>
            <person name="Minx P."/>
            <person name="Mollenhauer M.U."/>
            <person name="Montooth K."/>
            <person name="Mount S.M."/>
            <person name="Mu X."/>
            <person name="Myers E."/>
            <person name="Negre B."/>
            <person name="Newfeld S."/>
            <person name="Nielsen R."/>
            <person name="Noor M.A."/>
            <person name="O'Grady P."/>
            <person name="Pachter L."/>
            <person name="Papaceit M."/>
            <person name="Parisi M.J."/>
            <person name="Parisi M."/>
            <person name="Parts L."/>
            <person name="Pedersen J.S."/>
            <person name="Pesole G."/>
            <person name="Phillippy A.M."/>
            <person name="Ponting C.P."/>
            <person name="Pop M."/>
            <person name="Porcelli D."/>
            <person name="Powell J.R."/>
            <person name="Prohaska S."/>
            <person name="Pruitt K."/>
            <person name="Puig M."/>
            <person name="Quesneville H."/>
            <person name="Ram K.R."/>
            <person name="Rand D."/>
            <person name="Rasmussen M.D."/>
            <person name="Reed L.K."/>
            <person name="Reenan R."/>
            <person name="Reily A."/>
            <person name="Remington K.A."/>
            <person name="Rieger T.T."/>
            <person name="Ritchie M.G."/>
            <person name="Robin C."/>
            <person name="Rogers Y.H."/>
            <person name="Rohde C."/>
            <person name="Rozas J."/>
            <person name="Rubenfield M.J."/>
            <person name="Ruiz A."/>
            <person name="Russo S."/>
            <person name="Salzberg S.L."/>
            <person name="Sanchez-Gracia A."/>
            <person name="Saranga D.J."/>
            <person name="Sato H."/>
            <person name="Schaeffer S.W."/>
            <person name="Schatz M.C."/>
            <person name="Schlenke T."/>
            <person name="Schwartz R."/>
            <person name="Segarra C."/>
            <person name="Singh R.S."/>
            <person name="Sirot L."/>
            <person name="Sirota M."/>
            <person name="Sisneros N.B."/>
            <person name="Smith C.D."/>
            <person name="Smith T.F."/>
            <person name="Spieth J."/>
            <person name="Stage D.E."/>
            <person name="Stark A."/>
            <person name="Stephan W."/>
            <person name="Strausberg R.L."/>
            <person name="Strempel S."/>
            <person name="Sturgill D."/>
            <person name="Sutton G."/>
            <person name="Sutton G.G."/>
            <person name="Tao W."/>
            <person name="Teichmann S."/>
            <person name="Tobari Y.N."/>
            <person name="Tomimura Y."/>
            <person name="Tsolas J.M."/>
            <person name="Valente V.L."/>
            <person name="Venter E."/>
            <person name="Venter J.C."/>
            <person name="Vicario S."/>
            <person name="Vieira F.G."/>
            <person name="Vilella A.J."/>
            <person name="Villasante A."/>
            <person name="Walenz B."/>
            <person name="Wang J."/>
            <person name="Wasserman M."/>
            <person name="Watts T."/>
            <person name="Wilson D."/>
            <person name="Wilson R.K."/>
            <person name="Wing R.A."/>
            <person name="Wolfner M.F."/>
            <person name="Wong A."/>
            <person name="Wong G.K."/>
            <person name="Wu C.I."/>
            <person name="Wu G."/>
            <person name="Yamamoto D."/>
            <person name="Yang H.P."/>
            <person name="Yang S.P."/>
            <person name="Yorke J.A."/>
            <person name="Yoshida K."/>
            <person name="Zdobnov E."/>
            <person name="Zhang P."/>
            <person name="Zhang Y."/>
            <person name="Zimin A.V."/>
            <person name="Baldwin J."/>
            <person name="Abdouelleil A."/>
            <person name="Abdulkadir J."/>
            <person name="Abebe A."/>
            <person name="Abera B."/>
            <person name="Abreu J."/>
            <person name="Acer S.C."/>
            <person name="Aftuck L."/>
            <person name="Alexander A."/>
            <person name="An P."/>
            <person name="Anderson E."/>
            <person name="Anderson S."/>
            <person name="Arachi H."/>
            <person name="Azer M."/>
            <person name="Bachantsang P."/>
            <person name="Barry A."/>
            <person name="Bayul T."/>
            <person name="Berlin A."/>
            <person name="Bessette D."/>
            <person name="Bloom T."/>
            <person name="Blye J."/>
            <person name="Boguslavskiy L."/>
            <person name="Bonnet C."/>
            <person name="Boukhgalter B."/>
            <person name="Bourzgui I."/>
            <person name="Brown A."/>
            <person name="Cahill P."/>
            <person name="Channer S."/>
            <person name="Cheshatsang Y."/>
            <person name="Chuda L."/>
            <person name="Citroen M."/>
            <person name="Collymore A."/>
            <person name="Cooke P."/>
            <person name="Costello M."/>
            <person name="D'Aco K."/>
            <person name="Daza R."/>
            <person name="De Haan G."/>
            <person name="DeGray S."/>
            <person name="DeMaso C."/>
            <person name="Dhargay N."/>
            <person name="Dooley K."/>
            <person name="Dooley E."/>
            <person name="Doricent M."/>
            <person name="Dorje P."/>
            <person name="Dorjee K."/>
            <person name="Dupes A."/>
            <person name="Elong R."/>
            <person name="Falk J."/>
            <person name="Farina A."/>
            <person name="Faro S."/>
            <person name="Ferguson D."/>
            <person name="Fisher S."/>
            <person name="Foley C.D."/>
            <person name="Franke A."/>
            <person name="Friedrich D."/>
            <person name="Gadbois L."/>
            <person name="Gearin G."/>
            <person name="Gearin C.R."/>
            <person name="Giannoukos G."/>
            <person name="Goode T."/>
            <person name="Graham J."/>
            <person name="Grandbois E."/>
            <person name="Grewal S."/>
            <person name="Gyaltsen K."/>
            <person name="Hafez N."/>
            <person name="Hagos B."/>
            <person name="Hall J."/>
            <person name="Henson C."/>
            <person name="Hollinger A."/>
            <person name="Honan T."/>
            <person name="Huard M.D."/>
            <person name="Hughes L."/>
            <person name="Hurhula B."/>
            <person name="Husby M.E."/>
            <person name="Kamat A."/>
            <person name="Kanga B."/>
            <person name="Kashin S."/>
            <person name="Khazanovich D."/>
            <person name="Kisner P."/>
            <person name="Lance K."/>
            <person name="Lara M."/>
            <person name="Lee W."/>
            <person name="Lennon N."/>
            <person name="Letendre F."/>
            <person name="LeVine R."/>
            <person name="Lipovsky A."/>
            <person name="Liu X."/>
            <person name="Liu J."/>
            <person name="Liu S."/>
            <person name="Lokyitsang T."/>
            <person name="Lokyitsang Y."/>
            <person name="Lubonja R."/>
            <person name="Lui A."/>
            <person name="MacDonald P."/>
            <person name="Magnisalis V."/>
            <person name="Maru K."/>
            <person name="Matthews C."/>
            <person name="McCusker W."/>
            <person name="McDonough S."/>
            <person name="Mehta T."/>
            <person name="Meldrim J."/>
            <person name="Meneus L."/>
            <person name="Mihai O."/>
            <person name="Mihalev A."/>
            <person name="Mihova T."/>
            <person name="Mittelman R."/>
            <person name="Mlenga V."/>
            <person name="Montmayeur A."/>
            <person name="Mulrain L."/>
            <person name="Navidi A."/>
            <person name="Naylor J."/>
            <person name="Negash T."/>
            <person name="Nguyen T."/>
            <person name="Nguyen N."/>
            <person name="Nicol R."/>
            <person name="Norbu C."/>
            <person name="Norbu N."/>
            <person name="Novod N."/>
            <person name="O'Neill B."/>
            <person name="Osman S."/>
            <person name="Markiewicz E."/>
            <person name="Oyono O.L."/>
            <person name="Patti C."/>
            <person name="Phunkhang P."/>
            <person name="Pierre F."/>
            <person name="Priest M."/>
            <person name="Raghuraman S."/>
            <person name="Rege F."/>
            <person name="Reyes R."/>
            <person name="Rise C."/>
            <person name="Rogov P."/>
            <person name="Ross K."/>
            <person name="Ryan E."/>
            <person name="Settipalli S."/>
            <person name="Shea T."/>
            <person name="Sherpa N."/>
            <person name="Shi L."/>
            <person name="Shih D."/>
            <person name="Sparrow T."/>
            <person name="Spaulding J."/>
            <person name="Stalker J."/>
            <person name="Stange-Thomann N."/>
            <person name="Stavropoulos S."/>
            <person name="Stone C."/>
            <person name="Strader C."/>
            <person name="Tesfaye S."/>
            <person name="Thomson T."/>
            <person name="Thoulutsang Y."/>
            <person name="Thoulutsang D."/>
            <person name="Topham K."/>
            <person name="Topping I."/>
            <person name="Tsamla T."/>
            <person name="Vassiliev H."/>
            <person name="Vo A."/>
            <person name="Wangchuk T."/>
            <person name="Wangdi T."/>
            <person name="Weiand M."/>
            <person name="Wilkinson J."/>
            <person name="Wilson A."/>
            <person name="Yadav S."/>
            <person name="Young G."/>
            <person name="Yu Q."/>
            <person name="Zembek L."/>
            <person name="Zhong D."/>
            <person name="Zimmer A."/>
            <person name="Zwirko Z."/>
            <person name="Jaffe D.B."/>
            <person name="Alvarez P."/>
            <person name="Brockman W."/>
            <person name="Butler J."/>
            <person name="Chin C."/>
            <person name="Gnerre S."/>
            <person name="Grabherr M."/>
            <person name="Kleber M."/>
            <person name="Mauceli E."/>
            <person name="MacCallum I."/>
        </authorList>
    </citation>
    <scope>NUCLEOTIDE SEQUENCE [LARGE SCALE GENOMIC DNA]</scope>
    <source>
        <strain evidence="5 6">TSC#14021-0224.01</strain>
    </source>
</reference>
<name>B3NNI5_DROER</name>
<dbReference type="Proteomes" id="UP000008711">
    <property type="component" value="Unassembled WGS sequence"/>
</dbReference>
<dbReference type="SUPFAM" id="SSF57850">
    <property type="entry name" value="RING/U-box"/>
    <property type="match status" value="1"/>
</dbReference>
<dbReference type="OrthoDB" id="5600418at2759"/>
<dbReference type="GO" id="GO:0005634">
    <property type="term" value="C:nucleus"/>
    <property type="evidence" value="ECO:0007669"/>
    <property type="project" value="InterPro"/>
</dbReference>
<dbReference type="GO" id="GO:0036297">
    <property type="term" value="P:interstrand cross-link repair"/>
    <property type="evidence" value="ECO:0007669"/>
    <property type="project" value="InterPro"/>
</dbReference>
<dbReference type="PANTHER" id="PTHR16047:SF7">
    <property type="entry name" value="E3 UBIQUITIN-PROTEIN LIGASE RFWD3"/>
    <property type="match status" value="1"/>
</dbReference>
<evidence type="ECO:0000256" key="2">
    <source>
        <dbReference type="ARBA" id="ARBA00022833"/>
    </source>
</evidence>
<dbReference type="OMA" id="ENSCCIC"/>
<dbReference type="InterPro" id="IPR013083">
    <property type="entry name" value="Znf_RING/FYVE/PHD"/>
</dbReference>
<protein>
    <recommendedName>
        <fullName evidence="4">RING-type domain-containing protein</fullName>
    </recommendedName>
</protein>
<keyword evidence="6" id="KW-1185">Reference proteome</keyword>
<evidence type="ECO:0000256" key="3">
    <source>
        <dbReference type="PROSITE-ProRule" id="PRU00175"/>
    </source>
</evidence>
<keyword evidence="1 3" id="KW-0479">Metal-binding</keyword>
<organism evidence="5 6">
    <name type="scientific">Drosophila erecta</name>
    <name type="common">Fruit fly</name>
    <dbReference type="NCBI Taxonomy" id="7220"/>
    <lineage>
        <taxon>Eukaryota</taxon>
        <taxon>Metazoa</taxon>
        <taxon>Ecdysozoa</taxon>
        <taxon>Arthropoda</taxon>
        <taxon>Hexapoda</taxon>
        <taxon>Insecta</taxon>
        <taxon>Pterygota</taxon>
        <taxon>Neoptera</taxon>
        <taxon>Endopterygota</taxon>
        <taxon>Diptera</taxon>
        <taxon>Brachycera</taxon>
        <taxon>Muscomorpha</taxon>
        <taxon>Ephydroidea</taxon>
        <taxon>Drosophilidae</taxon>
        <taxon>Drosophila</taxon>
        <taxon>Sophophora</taxon>
    </lineage>
</organism>
<dbReference type="AlphaFoldDB" id="B3NNI5"/>
<evidence type="ECO:0000313" key="6">
    <source>
        <dbReference type="Proteomes" id="UP000008711"/>
    </source>
</evidence>
<sequence length="156" mass="18391">MSKKRPGTRSLKRMLKMELVKELLEERQIGEQKDKQLAKLRITIEDLDKLHEEEDDIILKMEEEMDKQKLLHDQLHFVSNEQLTMQLEKIAMENRCSICLCPWEAKNYHRLVSLKCGHLFGELCIRTHLQLSNVCPICREIADGNDVRRVLLNDNP</sequence>
<dbReference type="GO" id="GO:0016567">
    <property type="term" value="P:protein ubiquitination"/>
    <property type="evidence" value="ECO:0007669"/>
    <property type="project" value="InterPro"/>
</dbReference>
<dbReference type="Pfam" id="PF13639">
    <property type="entry name" value="zf-RING_2"/>
    <property type="match status" value="1"/>
</dbReference>
<feature type="domain" description="RING-type" evidence="4">
    <location>
        <begin position="96"/>
        <end position="139"/>
    </location>
</feature>
<gene>
    <name evidence="5" type="primary">Dere\GG20119</name>
    <name evidence="5" type="synonym">dere_GLEANR_4945</name>
    <name evidence="5" type="synonym">GG20119</name>
    <name evidence="5" type="ORF">Dere_GG20119</name>
</gene>
<dbReference type="eggNOG" id="ENOG502SXQD">
    <property type="taxonomic scope" value="Eukaryota"/>
</dbReference>
<dbReference type="HOGENOM" id="CLU_113857_0_0_1"/>
<dbReference type="Gene3D" id="3.30.40.10">
    <property type="entry name" value="Zinc/RING finger domain, C3HC4 (zinc finger)"/>
    <property type="match status" value="1"/>
</dbReference>
<dbReference type="GO" id="GO:0008270">
    <property type="term" value="F:zinc ion binding"/>
    <property type="evidence" value="ECO:0007669"/>
    <property type="project" value="UniProtKB-KW"/>
</dbReference>
<evidence type="ECO:0000313" key="5">
    <source>
        <dbReference type="EMBL" id="EDV56636.1"/>
    </source>
</evidence>
<dbReference type="InterPro" id="IPR001841">
    <property type="entry name" value="Znf_RING"/>
</dbReference>
<accession>B3NNI5</accession>
<keyword evidence="2" id="KW-0862">Zinc</keyword>
<dbReference type="PANTHER" id="PTHR16047">
    <property type="entry name" value="RFWD3 PROTEIN"/>
    <property type="match status" value="1"/>
</dbReference>